<organism evidence="22 23">
    <name type="scientific">Pseudidiomarina indica</name>
    <dbReference type="NCBI Taxonomy" id="1159017"/>
    <lineage>
        <taxon>Bacteria</taxon>
        <taxon>Pseudomonadati</taxon>
        <taxon>Pseudomonadota</taxon>
        <taxon>Gammaproteobacteria</taxon>
        <taxon>Alteromonadales</taxon>
        <taxon>Idiomarinaceae</taxon>
        <taxon>Pseudidiomarina</taxon>
    </lineage>
</organism>
<dbReference type="Gene3D" id="1.20.120.1220">
    <property type="match status" value="1"/>
</dbReference>
<gene>
    <name evidence="22" type="ORF">SAMN02927930_00694</name>
</gene>
<sequence>MDWIISLPTHNLWVATTGLVLGVIIGSFLNVVIARLPVMLQRQWAHECAALQGSTGIQESARFNLAVPRSQCPQCHTLIAWYDNIPVLSWLMLKAKCRHCHTPIAARYPLIELATGIIFAIIAWYFGVSLTSLVYAWLACLLIALFFIDLDHMLLPDQLTYLVLWSGLAWAWYGGSIPLADAVLGAMLGYLSLWAVFWAFKLLTGKDGMGYGDFKLLAAFGAWHGAQLLPVTVIAAAVTGAVIGMIWQRVQQRQGQPIPFGPFLILGGTIALLWGHPLLSMYLNWVMR</sequence>
<keyword evidence="9 18" id="KW-0812">Transmembrane</keyword>
<evidence type="ECO:0000256" key="12">
    <source>
        <dbReference type="ARBA" id="ARBA00023136"/>
    </source>
</evidence>
<feature type="transmembrane region" description="Helical" evidence="19">
    <location>
        <begin position="216"/>
        <end position="243"/>
    </location>
</feature>
<dbReference type="PRINTS" id="PR00864">
    <property type="entry name" value="PREPILNPTASE"/>
</dbReference>
<dbReference type="EC" id="3.4.23.43" evidence="15 18"/>
<dbReference type="InterPro" id="IPR000045">
    <property type="entry name" value="Prepilin_IV_endopep_pep"/>
</dbReference>
<feature type="transmembrane region" description="Helical" evidence="19">
    <location>
        <begin position="159"/>
        <end position="176"/>
    </location>
</feature>
<evidence type="ECO:0000256" key="7">
    <source>
        <dbReference type="ARBA" id="ARBA00022679"/>
    </source>
</evidence>
<evidence type="ECO:0000256" key="11">
    <source>
        <dbReference type="ARBA" id="ARBA00022989"/>
    </source>
</evidence>
<dbReference type="PANTHER" id="PTHR30487">
    <property type="entry name" value="TYPE 4 PREPILIN-LIKE PROTEINS LEADER PEPTIDE-PROCESSING ENZYME"/>
    <property type="match status" value="1"/>
</dbReference>
<feature type="domain" description="Prepilin type IV endopeptidase peptidase" evidence="20">
    <location>
        <begin position="138"/>
        <end position="244"/>
    </location>
</feature>
<dbReference type="GO" id="GO:0032259">
    <property type="term" value="P:methylation"/>
    <property type="evidence" value="ECO:0007669"/>
    <property type="project" value="UniProtKB-KW"/>
</dbReference>
<evidence type="ECO:0000256" key="4">
    <source>
        <dbReference type="ARBA" id="ARBA00022519"/>
    </source>
</evidence>
<reference evidence="23" key="1">
    <citation type="submission" date="2016-10" db="EMBL/GenBank/DDBJ databases">
        <authorList>
            <person name="Varghese N."/>
            <person name="Submissions S."/>
        </authorList>
    </citation>
    <scope>NUCLEOTIDE SEQUENCE [LARGE SCALE GENOMIC DNA]</scope>
    <source>
        <strain evidence="23">CGMCC 1.10824</strain>
    </source>
</reference>
<evidence type="ECO:0000259" key="20">
    <source>
        <dbReference type="Pfam" id="PF01478"/>
    </source>
</evidence>
<dbReference type="EMBL" id="FMXN01000003">
    <property type="protein sequence ID" value="SDB18318.1"/>
    <property type="molecule type" value="Genomic_DNA"/>
</dbReference>
<keyword evidence="3" id="KW-1003">Cell membrane</keyword>
<dbReference type="InterPro" id="IPR014032">
    <property type="entry name" value="Peptidase_A24A_bac"/>
</dbReference>
<dbReference type="EC" id="2.1.1.-" evidence="18"/>
<evidence type="ECO:0000256" key="19">
    <source>
        <dbReference type="SAM" id="Phobius"/>
    </source>
</evidence>
<evidence type="ECO:0000256" key="15">
    <source>
        <dbReference type="ARBA" id="ARBA00067082"/>
    </source>
</evidence>
<evidence type="ECO:0000256" key="13">
    <source>
        <dbReference type="ARBA" id="ARBA00023268"/>
    </source>
</evidence>
<keyword evidence="7 18" id="KW-0808">Transferase</keyword>
<comment type="function">
    <text evidence="18">Plays an essential role in type IV pili and type II pseudopili formation by proteolytically removing the leader sequence from substrate proteins and subsequently monomethylating the alpha-amino group of the newly exposed N-terminal phenylalanine.</text>
</comment>
<evidence type="ECO:0000256" key="16">
    <source>
        <dbReference type="ARBA" id="ARBA00071870"/>
    </source>
</evidence>
<evidence type="ECO:0000256" key="9">
    <source>
        <dbReference type="ARBA" id="ARBA00022692"/>
    </source>
</evidence>
<protein>
    <recommendedName>
        <fullName evidence="16 18">Prepilin leader peptidase/N-methyltransferase</fullName>
        <ecNumber evidence="18">2.1.1.-</ecNumber>
        <ecNumber evidence="15 18">3.4.23.43</ecNumber>
    </recommendedName>
</protein>
<evidence type="ECO:0000313" key="22">
    <source>
        <dbReference type="EMBL" id="SDB18318.1"/>
    </source>
</evidence>
<comment type="similarity">
    <text evidence="2 17">Belongs to the peptidase A24 family.</text>
</comment>
<keyword evidence="10 18" id="KW-0378">Hydrolase</keyword>
<keyword evidence="6 18" id="KW-0645">Protease</keyword>
<evidence type="ECO:0000313" key="23">
    <source>
        <dbReference type="Proteomes" id="UP000199626"/>
    </source>
</evidence>
<comment type="catalytic activity">
    <reaction evidence="14 18">
        <text>Typically cleaves a -Gly-|-Phe- bond to release an N-terminal, basic peptide of 5-8 residues from type IV prepilin, and then N-methylates the new N-terminal amino group, the methyl donor being S-adenosyl-L-methionine.</text>
        <dbReference type="EC" id="3.4.23.43"/>
    </reaction>
</comment>
<dbReference type="FunFam" id="1.20.120.1220:FF:000001">
    <property type="entry name" value="Type 4 prepilin-like proteins leader peptide-processing enzyme"/>
    <property type="match status" value="1"/>
</dbReference>
<dbReference type="InterPro" id="IPR050882">
    <property type="entry name" value="Prepilin_peptidase/N-MTase"/>
</dbReference>
<evidence type="ECO:0000256" key="17">
    <source>
        <dbReference type="RuleBase" id="RU003793"/>
    </source>
</evidence>
<feature type="domain" description="Prepilin peptidase A24 N-terminal" evidence="21">
    <location>
        <begin position="20"/>
        <end position="126"/>
    </location>
</feature>
<evidence type="ECO:0000256" key="3">
    <source>
        <dbReference type="ARBA" id="ARBA00022475"/>
    </source>
</evidence>
<feature type="transmembrane region" description="Helical" evidence="19">
    <location>
        <begin position="132"/>
        <end position="150"/>
    </location>
</feature>
<evidence type="ECO:0000256" key="5">
    <source>
        <dbReference type="ARBA" id="ARBA00022603"/>
    </source>
</evidence>
<dbReference type="SUPFAM" id="SSF48695">
    <property type="entry name" value="Multiheme cytochromes"/>
    <property type="match status" value="1"/>
</dbReference>
<keyword evidence="23" id="KW-1185">Reference proteome</keyword>
<dbReference type="AlphaFoldDB" id="A0A1G6BCH5"/>
<dbReference type="GO" id="GO:0008168">
    <property type="term" value="F:methyltransferase activity"/>
    <property type="evidence" value="ECO:0007669"/>
    <property type="project" value="UniProtKB-KW"/>
</dbReference>
<keyword evidence="13 18" id="KW-0511">Multifunctional enzyme</keyword>
<evidence type="ECO:0000256" key="18">
    <source>
        <dbReference type="RuleBase" id="RU003794"/>
    </source>
</evidence>
<dbReference type="RefSeq" id="WP_092591793.1">
    <property type="nucleotide sequence ID" value="NZ_FMXN01000003.1"/>
</dbReference>
<feature type="transmembrane region" description="Helical" evidence="19">
    <location>
        <begin position="263"/>
        <end position="285"/>
    </location>
</feature>
<dbReference type="PANTHER" id="PTHR30487:SF0">
    <property type="entry name" value="PREPILIN LEADER PEPTIDASE_N-METHYLTRANSFERASE-RELATED"/>
    <property type="match status" value="1"/>
</dbReference>
<evidence type="ECO:0000256" key="2">
    <source>
        <dbReference type="ARBA" id="ARBA00005801"/>
    </source>
</evidence>
<feature type="transmembrane region" description="Helical" evidence="19">
    <location>
        <begin position="12"/>
        <end position="33"/>
    </location>
</feature>
<keyword evidence="4" id="KW-0997">Cell inner membrane</keyword>
<dbReference type="Pfam" id="PF06750">
    <property type="entry name" value="A24_N_bact"/>
    <property type="match status" value="1"/>
</dbReference>
<keyword evidence="12 19" id="KW-0472">Membrane</keyword>
<proteinExistence type="inferred from homology"/>
<feature type="transmembrane region" description="Helical" evidence="19">
    <location>
        <begin position="182"/>
        <end position="204"/>
    </location>
</feature>
<evidence type="ECO:0000256" key="10">
    <source>
        <dbReference type="ARBA" id="ARBA00022801"/>
    </source>
</evidence>
<dbReference type="InterPro" id="IPR036280">
    <property type="entry name" value="Multihaem_cyt_sf"/>
</dbReference>
<dbReference type="OrthoDB" id="9789291at2"/>
<feature type="transmembrane region" description="Helical" evidence="19">
    <location>
        <begin position="108"/>
        <end position="126"/>
    </location>
</feature>
<comment type="subcellular location">
    <subcellularLocation>
        <location evidence="1">Cell inner membrane</location>
        <topology evidence="1">Multi-pass membrane protein</topology>
    </subcellularLocation>
    <subcellularLocation>
        <location evidence="18">Cell membrane</location>
        <topology evidence="18">Multi-pass membrane protein</topology>
    </subcellularLocation>
</comment>
<evidence type="ECO:0000256" key="14">
    <source>
        <dbReference type="ARBA" id="ARBA00050401"/>
    </source>
</evidence>
<evidence type="ECO:0000259" key="21">
    <source>
        <dbReference type="Pfam" id="PF06750"/>
    </source>
</evidence>
<dbReference type="InterPro" id="IPR010627">
    <property type="entry name" value="Prepilin_pept_A24_N"/>
</dbReference>
<keyword evidence="5 18" id="KW-0489">Methyltransferase</keyword>
<accession>A0A1G6BCH5</accession>
<dbReference type="GO" id="GO:0005886">
    <property type="term" value="C:plasma membrane"/>
    <property type="evidence" value="ECO:0007669"/>
    <property type="project" value="UniProtKB-SubCell"/>
</dbReference>
<dbReference type="GO" id="GO:0006465">
    <property type="term" value="P:signal peptide processing"/>
    <property type="evidence" value="ECO:0007669"/>
    <property type="project" value="TreeGrafter"/>
</dbReference>
<dbReference type="GO" id="GO:0004190">
    <property type="term" value="F:aspartic-type endopeptidase activity"/>
    <property type="evidence" value="ECO:0007669"/>
    <property type="project" value="UniProtKB-EC"/>
</dbReference>
<keyword evidence="8" id="KW-0949">S-adenosyl-L-methionine</keyword>
<dbReference type="Proteomes" id="UP000199626">
    <property type="component" value="Unassembled WGS sequence"/>
</dbReference>
<dbReference type="STRING" id="1159017.SAMN02927930_00694"/>
<evidence type="ECO:0000256" key="1">
    <source>
        <dbReference type="ARBA" id="ARBA00004429"/>
    </source>
</evidence>
<dbReference type="Pfam" id="PF01478">
    <property type="entry name" value="Peptidase_A24"/>
    <property type="match status" value="1"/>
</dbReference>
<keyword evidence="11 19" id="KW-1133">Transmembrane helix</keyword>
<evidence type="ECO:0000256" key="6">
    <source>
        <dbReference type="ARBA" id="ARBA00022670"/>
    </source>
</evidence>
<evidence type="ECO:0000256" key="8">
    <source>
        <dbReference type="ARBA" id="ARBA00022691"/>
    </source>
</evidence>
<name>A0A1G6BCH5_9GAMM</name>